<dbReference type="GO" id="GO:0046872">
    <property type="term" value="F:metal ion binding"/>
    <property type="evidence" value="ECO:0007669"/>
    <property type="project" value="UniProtKB-KW"/>
</dbReference>
<evidence type="ECO:0000256" key="3">
    <source>
        <dbReference type="ARBA" id="ARBA00023004"/>
    </source>
</evidence>
<evidence type="ECO:0000256" key="4">
    <source>
        <dbReference type="ARBA" id="ARBA00023014"/>
    </source>
</evidence>
<feature type="domain" description="4Fe-4S ferredoxin-type" evidence="5">
    <location>
        <begin position="82"/>
        <end position="111"/>
    </location>
</feature>
<reference evidence="6" key="1">
    <citation type="submission" date="2011-04" db="EMBL/GenBank/DDBJ databases">
        <title>Taxonomic and functional metagenomic profiling of the microbial community in the anoxic sediment of a brackish shallow lake (Laguna de Carrizo Central Spain).</title>
        <authorList>
            <consortium name="CONSOLIDER consortium CSD2007-00005"/>
            <person name="Guazzaroni M.-E."/>
            <person name="Richter M."/>
            <person name="Garcia-Salamanca A."/>
            <person name="Yarza P."/>
            <person name="Ferrer M."/>
        </authorList>
    </citation>
    <scope>NUCLEOTIDE SEQUENCE</scope>
</reference>
<protein>
    <submittedName>
        <fullName evidence="6">4Fe-4S ferredoxin iron-sulfur binding domain-containing protein</fullName>
    </submittedName>
</protein>
<accession>F8UHY4</accession>
<dbReference type="PANTHER" id="PTHR43177">
    <property type="entry name" value="PROTEIN NRFC"/>
    <property type="match status" value="1"/>
</dbReference>
<dbReference type="PROSITE" id="PS51379">
    <property type="entry name" value="4FE4S_FER_2"/>
    <property type="match status" value="3"/>
</dbReference>
<evidence type="ECO:0000256" key="1">
    <source>
        <dbReference type="ARBA" id="ARBA00022485"/>
    </source>
</evidence>
<evidence type="ECO:0000256" key="2">
    <source>
        <dbReference type="ARBA" id="ARBA00022723"/>
    </source>
</evidence>
<organism evidence="6">
    <name type="scientific">uncultured microorganism</name>
    <dbReference type="NCBI Taxonomy" id="358574"/>
    <lineage>
        <taxon>unclassified sequences</taxon>
        <taxon>environmental samples</taxon>
    </lineage>
</organism>
<keyword evidence="2" id="KW-0479">Metal-binding</keyword>
<feature type="domain" description="4Fe-4S ferredoxin-type" evidence="5">
    <location>
        <begin position="49"/>
        <end position="80"/>
    </location>
</feature>
<dbReference type="PANTHER" id="PTHR43177:SF3">
    <property type="entry name" value="PROTEIN NRFC HOMOLOG"/>
    <property type="match status" value="1"/>
</dbReference>
<sequence>MPRFGMVIDTLKCVGCMDCVVACQTENDVPQGFCRDWIVTETRGVFPNLSLEIRSERCNHCDNPPCVTCCPTGASHVEDFGKTVQVTAEQCIGCKACLAACPYGARFVHPKGYADKCTFCLHRVKEGKDPACVSVCPTHCMVFGDLDDPKSAVSQLLASRKHHTILPEAGTKPRVFYLT</sequence>
<dbReference type="PROSITE" id="PS00198">
    <property type="entry name" value="4FE4S_FER_1"/>
    <property type="match status" value="1"/>
</dbReference>
<evidence type="ECO:0000259" key="5">
    <source>
        <dbReference type="PROSITE" id="PS51379"/>
    </source>
</evidence>
<dbReference type="EMBL" id="JF805269">
    <property type="protein sequence ID" value="AEI30641.1"/>
    <property type="molecule type" value="Genomic_DNA"/>
</dbReference>
<keyword evidence="4" id="KW-0411">Iron-sulfur</keyword>
<feature type="domain" description="4Fe-4S ferredoxin-type" evidence="5">
    <location>
        <begin position="4"/>
        <end position="33"/>
    </location>
</feature>
<dbReference type="Pfam" id="PF13247">
    <property type="entry name" value="Fer4_11"/>
    <property type="match status" value="1"/>
</dbReference>
<keyword evidence="1" id="KW-0004">4Fe-4S</keyword>
<name>F8UHY4_9ZZZZ</name>
<evidence type="ECO:0000313" key="6">
    <source>
        <dbReference type="EMBL" id="AEI30641.1"/>
    </source>
</evidence>
<dbReference type="InterPro" id="IPR050954">
    <property type="entry name" value="ET_IronSulfur_Cluster-Binding"/>
</dbReference>
<dbReference type="Gene3D" id="3.30.70.20">
    <property type="match status" value="2"/>
</dbReference>
<dbReference type="GO" id="GO:0051539">
    <property type="term" value="F:4 iron, 4 sulfur cluster binding"/>
    <property type="evidence" value="ECO:0007669"/>
    <property type="project" value="UniProtKB-KW"/>
</dbReference>
<keyword evidence="3" id="KW-0408">Iron</keyword>
<dbReference type="InterPro" id="IPR017896">
    <property type="entry name" value="4Fe4S_Fe-S-bd"/>
</dbReference>
<dbReference type="CDD" id="cd10551">
    <property type="entry name" value="PsrB"/>
    <property type="match status" value="1"/>
</dbReference>
<dbReference type="AlphaFoldDB" id="F8UHY4"/>
<gene>
    <name evidence="6" type="ORF">LDC_03738</name>
</gene>
<dbReference type="InterPro" id="IPR017900">
    <property type="entry name" value="4Fe4S_Fe_S_CS"/>
</dbReference>
<proteinExistence type="predicted"/>
<dbReference type="SUPFAM" id="SSF54862">
    <property type="entry name" value="4Fe-4S ferredoxins"/>
    <property type="match status" value="1"/>
</dbReference>